<dbReference type="Proteomes" id="UP000092952">
    <property type="component" value="Chromosome"/>
</dbReference>
<dbReference type="EMBL" id="CP014671">
    <property type="protein sequence ID" value="ANX04836.1"/>
    <property type="molecule type" value="Genomic_DNA"/>
</dbReference>
<evidence type="ECO:0000256" key="1">
    <source>
        <dbReference type="SAM" id="MobiDB-lite"/>
    </source>
</evidence>
<dbReference type="AlphaFoldDB" id="A0A1B1YVP0"/>
<evidence type="ECO:0000313" key="2">
    <source>
        <dbReference type="EMBL" id="ANX04836.1"/>
    </source>
</evidence>
<dbReference type="STRING" id="1810504.PG2T_12105"/>
<name>A0A1B1YVP0_9GAMM</name>
<dbReference type="RefSeq" id="WP_068805843.1">
    <property type="nucleotide sequence ID" value="NZ_CP014671.1"/>
</dbReference>
<reference evidence="3" key="1">
    <citation type="submission" date="2016-03" db="EMBL/GenBank/DDBJ databases">
        <title>Complete genome sequence of Solimmundus cernigliae, representing a novel lineage of polycyclic aromatic hydrocarbon degraders within the Gammaproteobacteria.</title>
        <authorList>
            <person name="Singleton D.R."/>
            <person name="Dickey A.N."/>
            <person name="Scholl E.H."/>
            <person name="Wright F.A."/>
            <person name="Aitken M.D."/>
        </authorList>
    </citation>
    <scope>NUCLEOTIDE SEQUENCE [LARGE SCALE GENOMIC DNA]</scope>
    <source>
        <strain evidence="3">TR3.2</strain>
    </source>
</reference>
<protein>
    <submittedName>
        <fullName evidence="2">Uncharacterized protein</fullName>
    </submittedName>
</protein>
<gene>
    <name evidence="2" type="ORF">PG2T_12105</name>
</gene>
<feature type="region of interest" description="Disordered" evidence="1">
    <location>
        <begin position="29"/>
        <end position="71"/>
    </location>
</feature>
<proteinExistence type="predicted"/>
<accession>A0A1B1YVP0</accession>
<sequence>MLDSVSRRGFMDVDPYGIPLQKIDVRQADHYQRHARRGFFERRRREDPVRHGRDGGANEHGRLRRGGFDHF</sequence>
<keyword evidence="3" id="KW-1185">Reference proteome</keyword>
<organism evidence="2 3">
    <name type="scientific">Immundisolibacter cernigliae</name>
    <dbReference type="NCBI Taxonomy" id="1810504"/>
    <lineage>
        <taxon>Bacteria</taxon>
        <taxon>Pseudomonadati</taxon>
        <taxon>Pseudomonadota</taxon>
        <taxon>Gammaproteobacteria</taxon>
        <taxon>Immundisolibacterales</taxon>
        <taxon>Immundisolibacteraceae</taxon>
        <taxon>Immundisolibacter</taxon>
    </lineage>
</organism>
<evidence type="ECO:0000313" key="3">
    <source>
        <dbReference type="Proteomes" id="UP000092952"/>
    </source>
</evidence>
<dbReference type="KEGG" id="gbi:PG2T_12105"/>
<dbReference type="InParanoid" id="A0A1B1YVP0"/>